<reference evidence="1 2" key="1">
    <citation type="submission" date="2019-06" db="EMBL/GenBank/DDBJ databases">
        <title>Genomic Encyclopedia of Type Strains, Phase IV (KMG-V): Genome sequencing to study the core and pangenomes of soil and plant-associated prokaryotes.</title>
        <authorList>
            <person name="Whitman W."/>
        </authorList>
    </citation>
    <scope>NUCLEOTIDE SEQUENCE [LARGE SCALE GENOMIC DNA]</scope>
    <source>
        <strain evidence="1 2">BR 10355</strain>
    </source>
</reference>
<dbReference type="RefSeq" id="WP_146990222.1">
    <property type="nucleotide sequence ID" value="NZ_VITY01000011.1"/>
</dbReference>
<gene>
    <name evidence="1" type="ORF">FBZ93_111160</name>
</gene>
<dbReference type="AlphaFoldDB" id="A0A560LC20"/>
<sequence>MIDIRGLLSRLFEMQQLVQAGEWYRNVVSKTQMAPLSESRNNVIYVDFKAIREAKEGKCVRRS</sequence>
<keyword evidence="2" id="KW-1185">Reference proteome</keyword>
<name>A0A560LC20_9BRAD</name>
<evidence type="ECO:0000313" key="2">
    <source>
        <dbReference type="Proteomes" id="UP000321304"/>
    </source>
</evidence>
<dbReference type="Proteomes" id="UP000321304">
    <property type="component" value="Unassembled WGS sequence"/>
</dbReference>
<protein>
    <submittedName>
        <fullName evidence="1">Uncharacterized protein</fullName>
    </submittedName>
</protein>
<dbReference type="OrthoDB" id="8245608at2"/>
<evidence type="ECO:0000313" key="1">
    <source>
        <dbReference type="EMBL" id="TWB93121.1"/>
    </source>
</evidence>
<organism evidence="1 2">
    <name type="scientific">Bradyrhizobium macuxiense</name>
    <dbReference type="NCBI Taxonomy" id="1755647"/>
    <lineage>
        <taxon>Bacteria</taxon>
        <taxon>Pseudomonadati</taxon>
        <taxon>Pseudomonadota</taxon>
        <taxon>Alphaproteobacteria</taxon>
        <taxon>Hyphomicrobiales</taxon>
        <taxon>Nitrobacteraceae</taxon>
        <taxon>Bradyrhizobium</taxon>
    </lineage>
</organism>
<proteinExistence type="predicted"/>
<accession>A0A560LC20</accession>
<dbReference type="EMBL" id="VITY01000011">
    <property type="protein sequence ID" value="TWB93121.1"/>
    <property type="molecule type" value="Genomic_DNA"/>
</dbReference>
<comment type="caution">
    <text evidence="1">The sequence shown here is derived from an EMBL/GenBank/DDBJ whole genome shotgun (WGS) entry which is preliminary data.</text>
</comment>